<gene>
    <name evidence="3" type="ORF">D5R81_01960</name>
</gene>
<dbReference type="SUPFAM" id="SSF53300">
    <property type="entry name" value="vWA-like"/>
    <property type="match status" value="1"/>
</dbReference>
<dbReference type="AlphaFoldDB" id="A0A3A6UAX7"/>
<dbReference type="OrthoDB" id="6206554at2"/>
<dbReference type="InterPro" id="IPR050768">
    <property type="entry name" value="UPF0353/GerABKA_families"/>
</dbReference>
<accession>A0A3A6UAX7</accession>
<organism evidence="3 4">
    <name type="scientific">Parashewanella spongiae</name>
    <dbReference type="NCBI Taxonomy" id="342950"/>
    <lineage>
        <taxon>Bacteria</taxon>
        <taxon>Pseudomonadati</taxon>
        <taxon>Pseudomonadota</taxon>
        <taxon>Gammaproteobacteria</taxon>
        <taxon>Alteromonadales</taxon>
        <taxon>Shewanellaceae</taxon>
        <taxon>Parashewanella</taxon>
    </lineage>
</organism>
<proteinExistence type="predicted"/>
<dbReference type="EMBL" id="QYYH01000007">
    <property type="protein sequence ID" value="RJY19141.1"/>
    <property type="molecule type" value="Genomic_DNA"/>
</dbReference>
<evidence type="ECO:0000256" key="1">
    <source>
        <dbReference type="SAM" id="Phobius"/>
    </source>
</evidence>
<dbReference type="RefSeq" id="WP_121851978.1">
    <property type="nucleotide sequence ID" value="NZ_CP037952.1"/>
</dbReference>
<feature type="transmembrane region" description="Helical" evidence="1">
    <location>
        <begin position="296"/>
        <end position="314"/>
    </location>
</feature>
<name>A0A3A6UAX7_9GAMM</name>
<evidence type="ECO:0000313" key="3">
    <source>
        <dbReference type="EMBL" id="RJY19141.1"/>
    </source>
</evidence>
<dbReference type="InterPro" id="IPR033881">
    <property type="entry name" value="vWA_BatA_type"/>
</dbReference>
<protein>
    <submittedName>
        <fullName evidence="3">VWA domain-containing protein</fullName>
    </submittedName>
</protein>
<evidence type="ECO:0000259" key="2">
    <source>
        <dbReference type="PROSITE" id="PS50234"/>
    </source>
</evidence>
<keyword evidence="1" id="KW-0472">Membrane</keyword>
<feature type="domain" description="VWFA" evidence="2">
    <location>
        <begin position="83"/>
        <end position="280"/>
    </location>
</feature>
<keyword evidence="4" id="KW-1185">Reference proteome</keyword>
<comment type="caution">
    <text evidence="3">The sequence shown here is derived from an EMBL/GenBank/DDBJ whole genome shotgun (WGS) entry which is preliminary data.</text>
</comment>
<dbReference type="PROSITE" id="PS50234">
    <property type="entry name" value="VWFA"/>
    <property type="match status" value="1"/>
</dbReference>
<dbReference type="Pfam" id="PF00092">
    <property type="entry name" value="VWA"/>
    <property type="match status" value="1"/>
</dbReference>
<dbReference type="InterPro" id="IPR036465">
    <property type="entry name" value="vWFA_dom_sf"/>
</dbReference>
<dbReference type="Proteomes" id="UP000273022">
    <property type="component" value="Unassembled WGS sequence"/>
</dbReference>
<dbReference type="PANTHER" id="PTHR22550">
    <property type="entry name" value="SPORE GERMINATION PROTEIN"/>
    <property type="match status" value="1"/>
</dbReference>
<dbReference type="SMART" id="SM00327">
    <property type="entry name" value="VWA"/>
    <property type="match status" value="1"/>
</dbReference>
<keyword evidence="1" id="KW-0812">Transmembrane</keyword>
<keyword evidence="1" id="KW-1133">Transmembrane helix</keyword>
<reference evidence="3 4" key="1">
    <citation type="submission" date="2018-09" db="EMBL/GenBank/DDBJ databases">
        <title>Phylogeny of the Shewanellaceae, and recommendation for two new genera, Pseudoshewanella and Parashewanella.</title>
        <authorList>
            <person name="Wang G."/>
        </authorList>
    </citation>
    <scope>NUCLEOTIDE SEQUENCE [LARGE SCALE GENOMIC DNA]</scope>
    <source>
        <strain evidence="3 4">KCTC 22492</strain>
    </source>
</reference>
<dbReference type="CDD" id="cd01467">
    <property type="entry name" value="vWA_BatA_type"/>
    <property type="match status" value="1"/>
</dbReference>
<dbReference type="InterPro" id="IPR002035">
    <property type="entry name" value="VWF_A"/>
</dbReference>
<dbReference type="Gene3D" id="3.40.50.410">
    <property type="entry name" value="von Willebrand factor, type A domain"/>
    <property type="match status" value="1"/>
</dbReference>
<sequence length="347" mass="39113">MLTLIWPWLLLLLPLPLIFKNQQKPQQGGHLLLPTTSTTQLIGTISTKFSRRWYWAMWVLLVFAVARPQWLGEPIELPSKGRDLMVALDLSGSMQIEDMVLDNKTVDRFTLVQKVVSEFIERRKGDRIGLILFADHAYLQSPLTLDRRSVATYLQESQIGLVGKQTAIGEAIGLAVKRFDRVEDSNRILILLTDGTNNAGKAEPTQAAEIAAKRGITIYTIGVGASVIEKRSIFGRQRVNPSSDLGEATLEKIAAMTGGQYFRAKNTEELERIYQVIDQLQPVSRDQQTYRPRSELFYWPLSIMLIISVILNMSKLSLFNRFNTAKVHSQARSQSKVYQPKSNGGHS</sequence>
<dbReference type="PANTHER" id="PTHR22550:SF18">
    <property type="entry name" value="VWFA DOMAIN-CONTAINING PROTEIN"/>
    <property type="match status" value="1"/>
</dbReference>
<evidence type="ECO:0000313" key="4">
    <source>
        <dbReference type="Proteomes" id="UP000273022"/>
    </source>
</evidence>